<dbReference type="AlphaFoldDB" id="A0A3E0UJI3"/>
<dbReference type="GO" id="GO:0016020">
    <property type="term" value="C:membrane"/>
    <property type="evidence" value="ECO:0007669"/>
    <property type="project" value="InterPro"/>
</dbReference>
<organism evidence="3 4">
    <name type="scientific">Thalassotalea euphylliae</name>
    <dbReference type="NCBI Taxonomy" id="1655234"/>
    <lineage>
        <taxon>Bacteria</taxon>
        <taxon>Pseudomonadati</taxon>
        <taxon>Pseudomonadota</taxon>
        <taxon>Gammaproteobacteria</taxon>
        <taxon>Alteromonadales</taxon>
        <taxon>Colwelliaceae</taxon>
        <taxon>Thalassotalea</taxon>
    </lineage>
</organism>
<evidence type="ECO:0000313" key="3">
    <source>
        <dbReference type="EMBL" id="REL36783.1"/>
    </source>
</evidence>
<dbReference type="OrthoDB" id="106501at2"/>
<evidence type="ECO:0000259" key="2">
    <source>
        <dbReference type="Pfam" id="PF13609"/>
    </source>
</evidence>
<feature type="region of interest" description="Disordered" evidence="1">
    <location>
        <begin position="187"/>
        <end position="221"/>
    </location>
</feature>
<dbReference type="SUPFAM" id="SSF56935">
    <property type="entry name" value="Porins"/>
    <property type="match status" value="1"/>
</dbReference>
<name>A0A3E0UJI3_9GAMM</name>
<accession>A0A3E0UJI3</accession>
<evidence type="ECO:0000256" key="1">
    <source>
        <dbReference type="SAM" id="MobiDB-lite"/>
    </source>
</evidence>
<gene>
    <name evidence="3" type="ORF">DXX92_16490</name>
</gene>
<dbReference type="EMBL" id="QUOV01000001">
    <property type="protein sequence ID" value="REL36783.1"/>
    <property type="molecule type" value="Genomic_DNA"/>
</dbReference>
<proteinExistence type="predicted"/>
<dbReference type="InterPro" id="IPR023614">
    <property type="entry name" value="Porin_dom_sf"/>
</dbReference>
<reference evidence="3 4" key="1">
    <citation type="submission" date="2018-08" db="EMBL/GenBank/DDBJ databases">
        <title>Thalassotalea euphylliae genome.</title>
        <authorList>
            <person name="Summers S."/>
            <person name="Rice S.A."/>
            <person name="Freckelton M.L."/>
            <person name="Nedved B.T."/>
            <person name="Hadfield M.G."/>
        </authorList>
    </citation>
    <scope>NUCLEOTIDE SEQUENCE [LARGE SCALE GENOMIC DNA]</scope>
    <source>
        <strain evidence="3 4">H2</strain>
    </source>
</reference>
<dbReference type="GO" id="GO:0015288">
    <property type="term" value="F:porin activity"/>
    <property type="evidence" value="ECO:0007669"/>
    <property type="project" value="InterPro"/>
</dbReference>
<dbReference type="Gene3D" id="2.40.160.10">
    <property type="entry name" value="Porin"/>
    <property type="match status" value="1"/>
</dbReference>
<comment type="caution">
    <text evidence="3">The sequence shown here is derived from an EMBL/GenBank/DDBJ whole genome shotgun (WGS) entry which is preliminary data.</text>
</comment>
<feature type="domain" description="Porin" evidence="2">
    <location>
        <begin position="166"/>
        <end position="380"/>
    </location>
</feature>
<protein>
    <submittedName>
        <fullName evidence="3">Porin</fullName>
    </submittedName>
</protein>
<dbReference type="InterPro" id="IPR033900">
    <property type="entry name" value="Gram_neg_porin_domain"/>
</dbReference>
<feature type="compositionally biased region" description="Acidic residues" evidence="1">
    <location>
        <begin position="203"/>
        <end position="221"/>
    </location>
</feature>
<evidence type="ECO:0000313" key="4">
    <source>
        <dbReference type="Proteomes" id="UP000256999"/>
    </source>
</evidence>
<sequence length="400" mass="45111">MNMLKLLPFAIATAVASGHLLANEQQNNSRFALAGYGDVKYEDSKLMDTSAFSARFVPIFLFSLNDKMHIEAETEISVDENGETEVELEYADIHYFLSDTTTFTAGKFLLPFGQYGPNQHPSWINRSAFSPGIYGGLGGHGGYQPMQGLLPVMSDIGVGIQHIIPLGKNQKIFFDVYMTNGLAAEAPHDDEEDAHDEEPVQDEHEEEVVDEHEEEEDEHEEVDDHALELPELAFEATSADNNSDKAFGGRIAYAFLPGIEVGASYYTAKYDDDEKLGFTATGFDINWIGNHYIVRGEYIKTETDAFEEDEHEENKVITFDRNGWYLQATFMAGKMFNVLQGTDFVVEYAETNKINEAERWAYGVNYWLDSRAVIKATYEDTIVHDGEDDKRFAIQYSYGF</sequence>
<dbReference type="Pfam" id="PF13609">
    <property type="entry name" value="Porin_4"/>
    <property type="match status" value="1"/>
</dbReference>
<dbReference type="Proteomes" id="UP000256999">
    <property type="component" value="Unassembled WGS sequence"/>
</dbReference>